<dbReference type="RefSeq" id="WP_317900966.1">
    <property type="nucleotide sequence ID" value="NZ_JAIRBC010000004.1"/>
</dbReference>
<dbReference type="Proteomes" id="UP001200642">
    <property type="component" value="Unassembled WGS sequence"/>
</dbReference>
<dbReference type="EMBL" id="JAIRBC010000004">
    <property type="protein sequence ID" value="MCG2459820.1"/>
    <property type="molecule type" value="Genomic_DNA"/>
</dbReference>
<gene>
    <name evidence="2" type="ORF">K8352_03595</name>
</gene>
<feature type="signal peptide" evidence="1">
    <location>
        <begin position="1"/>
        <end position="16"/>
    </location>
</feature>
<dbReference type="AlphaFoldDB" id="A0AAE3ESQ9"/>
<evidence type="ECO:0000256" key="1">
    <source>
        <dbReference type="SAM" id="SignalP"/>
    </source>
</evidence>
<dbReference type="Pfam" id="PF11376">
    <property type="entry name" value="DUF3179"/>
    <property type="match status" value="1"/>
</dbReference>
<keyword evidence="3" id="KW-1185">Reference proteome</keyword>
<evidence type="ECO:0000313" key="2">
    <source>
        <dbReference type="EMBL" id="MCG2459820.1"/>
    </source>
</evidence>
<dbReference type="InterPro" id="IPR021516">
    <property type="entry name" value="DUF3179"/>
</dbReference>
<dbReference type="PROSITE" id="PS51257">
    <property type="entry name" value="PROKAR_LIPOPROTEIN"/>
    <property type="match status" value="1"/>
</dbReference>
<proteinExistence type="predicted"/>
<evidence type="ECO:0000313" key="3">
    <source>
        <dbReference type="Proteomes" id="UP001200642"/>
    </source>
</evidence>
<name>A0AAE3ESQ9_9FLAO</name>
<keyword evidence="1" id="KW-0732">Signal</keyword>
<reference evidence="2" key="1">
    <citation type="submission" date="2023-02" db="EMBL/GenBank/DDBJ databases">
        <title>Genome of Flavobacteriaceae gen. nov. sp. strain F89.</title>
        <authorList>
            <person name="Wang Y."/>
        </authorList>
    </citation>
    <scope>NUCLEOTIDE SEQUENCE</scope>
    <source>
        <strain evidence="2">F89</strain>
    </source>
</reference>
<sequence length="334" mass="37499">MRFFLALYVLSLAACTQDTPLTPTEEVANTNVWFVTAGSITGGTTTFEVMDTPEYNTVMEIDASGELQENSKLALLAGDGQVYAFPYYYTNYYEVVNVQFDEQKMAISFCPITKSAICFDRELSTGELVTLKASGYLYNDNMVPTDTNNKYFWSQMATKAIRGEDSFLKLSTFNIFETTWSQVKLYFPTALVFTQPNVDHCNCDAAQEPLDFGNLFGVISEHVKEDQVHLFNYDNFSGGTKLSFLTVNGKSTVVAGNREQIYFNAFYVPANTTLHALDSDQYPRIMVDDDGNIWDAFGYAVSGPKTGDKLKSPKSYVAAEWAWNKMFEGAVEYH</sequence>
<accession>A0AAE3ESQ9</accession>
<comment type="caution">
    <text evidence="2">The sequence shown here is derived from an EMBL/GenBank/DDBJ whole genome shotgun (WGS) entry which is preliminary data.</text>
</comment>
<protein>
    <submittedName>
        <fullName evidence="2">DUF3179 domain-containing protein</fullName>
    </submittedName>
</protein>
<feature type="chain" id="PRO_5042090423" evidence="1">
    <location>
        <begin position="17"/>
        <end position="334"/>
    </location>
</feature>
<organism evidence="2 3">
    <name type="scientific">Cerina litoralis</name>
    <dbReference type="NCBI Taxonomy" id="2874477"/>
    <lineage>
        <taxon>Bacteria</taxon>
        <taxon>Pseudomonadati</taxon>
        <taxon>Bacteroidota</taxon>
        <taxon>Flavobacteriia</taxon>
        <taxon>Flavobacteriales</taxon>
        <taxon>Flavobacteriaceae</taxon>
        <taxon>Cerina</taxon>
    </lineage>
</organism>